<organism evidence="13 14">
    <name type="scientific">Collinsella stercoris DSM 13279</name>
    <dbReference type="NCBI Taxonomy" id="445975"/>
    <lineage>
        <taxon>Bacteria</taxon>
        <taxon>Bacillati</taxon>
        <taxon>Actinomycetota</taxon>
        <taxon>Coriobacteriia</taxon>
        <taxon>Coriobacteriales</taxon>
        <taxon>Coriobacteriaceae</taxon>
        <taxon>Collinsella</taxon>
    </lineage>
</organism>
<dbReference type="PIRSF" id="PIRSF001563">
    <property type="entry name" value="Folylpolyglu_synth"/>
    <property type="match status" value="1"/>
</dbReference>
<dbReference type="GO" id="GO:0005524">
    <property type="term" value="F:ATP binding"/>
    <property type="evidence" value="ECO:0007669"/>
    <property type="project" value="UniProtKB-KW"/>
</dbReference>
<dbReference type="Proteomes" id="UP000003560">
    <property type="component" value="Unassembled WGS sequence"/>
</dbReference>
<dbReference type="SUPFAM" id="SSF53623">
    <property type="entry name" value="MurD-like peptide ligases, catalytic domain"/>
    <property type="match status" value="1"/>
</dbReference>
<keyword evidence="6 10" id="KW-0067">ATP-binding</keyword>
<protein>
    <recommendedName>
        <fullName evidence="2">tetrahydrofolate synthase</fullName>
        <ecNumber evidence="2">6.3.2.17</ecNumber>
    </recommendedName>
    <alternativeName>
        <fullName evidence="8">Tetrahydrofolylpolyglutamate synthase</fullName>
    </alternativeName>
</protein>
<reference evidence="13 14" key="2">
    <citation type="submission" date="2008-10" db="EMBL/GenBank/DDBJ databases">
        <authorList>
            <person name="Fulton L."/>
            <person name="Clifton S."/>
            <person name="Fulton B."/>
            <person name="Xu J."/>
            <person name="Minx P."/>
            <person name="Pepin K.H."/>
            <person name="Johnson M."/>
            <person name="Thiruvilangam P."/>
            <person name="Bhonagiri V."/>
            <person name="Nash W.E."/>
            <person name="Mardis E.R."/>
            <person name="Wilson R.K."/>
        </authorList>
    </citation>
    <scope>NUCLEOTIDE SEQUENCE [LARGE SCALE GENOMIC DNA]</scope>
    <source>
        <strain evidence="13 14">DSM 13279</strain>
    </source>
</reference>
<keyword evidence="4" id="KW-0479">Metal-binding</keyword>
<dbReference type="Gene3D" id="3.90.190.20">
    <property type="entry name" value="Mur ligase, C-terminal domain"/>
    <property type="match status" value="1"/>
</dbReference>
<dbReference type="Gene3D" id="3.40.1190.10">
    <property type="entry name" value="Mur-like, catalytic domain"/>
    <property type="match status" value="1"/>
</dbReference>
<proteinExistence type="inferred from homology"/>
<name>B6GCS7_9ACTN</name>
<evidence type="ECO:0000259" key="12">
    <source>
        <dbReference type="Pfam" id="PF08245"/>
    </source>
</evidence>
<evidence type="ECO:0000313" key="14">
    <source>
        <dbReference type="Proteomes" id="UP000003560"/>
    </source>
</evidence>
<comment type="similarity">
    <text evidence="1 10">Belongs to the folylpolyglutamate synthase family.</text>
</comment>
<dbReference type="GO" id="GO:0005737">
    <property type="term" value="C:cytoplasm"/>
    <property type="evidence" value="ECO:0007669"/>
    <property type="project" value="TreeGrafter"/>
</dbReference>
<evidence type="ECO:0000313" key="13">
    <source>
        <dbReference type="EMBL" id="EEA89917.1"/>
    </source>
</evidence>
<keyword evidence="7" id="KW-0460">Magnesium</keyword>
<dbReference type="Pfam" id="PF08245">
    <property type="entry name" value="Mur_ligase_M"/>
    <property type="match status" value="1"/>
</dbReference>
<dbReference type="HOGENOM" id="CLU_015869_1_2_11"/>
<dbReference type="AlphaFoldDB" id="B6GCS7"/>
<gene>
    <name evidence="13" type="primary">folC</name>
    <name evidence="13" type="ORF">COLSTE_01901</name>
</gene>
<comment type="caution">
    <text evidence="13">The sequence shown here is derived from an EMBL/GenBank/DDBJ whole genome shotgun (WGS) entry which is preliminary data.</text>
</comment>
<keyword evidence="3 10" id="KW-0436">Ligase</keyword>
<evidence type="ECO:0000256" key="4">
    <source>
        <dbReference type="ARBA" id="ARBA00022723"/>
    </source>
</evidence>
<evidence type="ECO:0000256" key="1">
    <source>
        <dbReference type="ARBA" id="ARBA00008276"/>
    </source>
</evidence>
<reference evidence="13 14" key="1">
    <citation type="submission" date="2008-10" db="EMBL/GenBank/DDBJ databases">
        <title>Draft genome sequence of Collinsella stercoris (DSM 13279).</title>
        <authorList>
            <person name="Sudarsanam P."/>
            <person name="Ley R."/>
            <person name="Guruge J."/>
            <person name="Turnbaugh P.J."/>
            <person name="Mahowald M."/>
            <person name="Liep D."/>
            <person name="Gordon J."/>
        </authorList>
    </citation>
    <scope>NUCLEOTIDE SEQUENCE [LARGE SCALE GENOMIC DNA]</scope>
    <source>
        <strain evidence="13 14">DSM 13279</strain>
    </source>
</reference>
<dbReference type="RefSeq" id="WP_006721534.1">
    <property type="nucleotide sequence ID" value="NZ_CP085935.1"/>
</dbReference>
<dbReference type="GeneID" id="98003564"/>
<dbReference type="InterPro" id="IPR036615">
    <property type="entry name" value="Mur_ligase_C_dom_sf"/>
</dbReference>
<dbReference type="InterPro" id="IPR013221">
    <property type="entry name" value="Mur_ligase_cen"/>
</dbReference>
<evidence type="ECO:0000256" key="5">
    <source>
        <dbReference type="ARBA" id="ARBA00022741"/>
    </source>
</evidence>
<evidence type="ECO:0000256" key="3">
    <source>
        <dbReference type="ARBA" id="ARBA00022598"/>
    </source>
</evidence>
<dbReference type="SUPFAM" id="SSF53244">
    <property type="entry name" value="MurD-like peptide ligases, peptide-binding domain"/>
    <property type="match status" value="1"/>
</dbReference>
<feature type="domain" description="Mur ligase central" evidence="12">
    <location>
        <begin position="61"/>
        <end position="211"/>
    </location>
</feature>
<evidence type="ECO:0000259" key="11">
    <source>
        <dbReference type="Pfam" id="PF02875"/>
    </source>
</evidence>
<sequence length="456" mass="48698">MKREGLYRVPFEVVELPYEDAVIIAADTGKISGDAGPLLETVVDMLDELERPDEHFDCIQVAGTNGKTSTTRFTAAILRGEGLHTALYTSPQLVRYEERMEVDGKVVSPEQFAHGVSAAAEAGRRVNARRAAMGEPSYTITPFDLLTVAAMVVFAEARIDVAVLEVGLGGRWDATSATDPVAVAITGIGLDHTRILGDTLAQIAGEKAAVIKPGRFVVLGEGTHEPSVQRVIEDRCAECGVSPWVAAHEVLREPDRICGAVSFCTTTARAEYRVELHKPAYQPQNAACAIALAEGYVGRALDAAVLEQSLDACPIPGRFDVVRADPLVLVDACHNPQSCENFVAALDDAEPDVCRRPALLIAALSDKDVSGIVDVLVPAFPRVMVTATQSDRALPVLELAKLVREKLRLLGRDEEDALEVFDSVSDALDWCTANDAPVIAAGTITLAGEVAGLLRG</sequence>
<evidence type="ECO:0000256" key="6">
    <source>
        <dbReference type="ARBA" id="ARBA00022840"/>
    </source>
</evidence>
<evidence type="ECO:0000256" key="8">
    <source>
        <dbReference type="ARBA" id="ARBA00030592"/>
    </source>
</evidence>
<dbReference type="GO" id="GO:0008841">
    <property type="term" value="F:dihydrofolate synthase activity"/>
    <property type="evidence" value="ECO:0007669"/>
    <property type="project" value="TreeGrafter"/>
</dbReference>
<feature type="domain" description="Mur ligase C-terminal" evidence="11">
    <location>
        <begin position="317"/>
        <end position="430"/>
    </location>
</feature>
<dbReference type="GO" id="GO:0046872">
    <property type="term" value="F:metal ion binding"/>
    <property type="evidence" value="ECO:0007669"/>
    <property type="project" value="UniProtKB-KW"/>
</dbReference>
<comment type="catalytic activity">
    <reaction evidence="9">
        <text>(6S)-5,6,7,8-tetrahydrofolyl-(gamma-L-Glu)(n) + L-glutamate + ATP = (6S)-5,6,7,8-tetrahydrofolyl-(gamma-L-Glu)(n+1) + ADP + phosphate + H(+)</text>
        <dbReference type="Rhea" id="RHEA:10580"/>
        <dbReference type="Rhea" id="RHEA-COMP:14738"/>
        <dbReference type="Rhea" id="RHEA-COMP:14740"/>
        <dbReference type="ChEBI" id="CHEBI:15378"/>
        <dbReference type="ChEBI" id="CHEBI:29985"/>
        <dbReference type="ChEBI" id="CHEBI:30616"/>
        <dbReference type="ChEBI" id="CHEBI:43474"/>
        <dbReference type="ChEBI" id="CHEBI:141005"/>
        <dbReference type="ChEBI" id="CHEBI:456216"/>
        <dbReference type="EC" id="6.3.2.17"/>
    </reaction>
</comment>
<dbReference type="EMBL" id="ABXJ01000110">
    <property type="protein sequence ID" value="EEA89917.1"/>
    <property type="molecule type" value="Genomic_DNA"/>
</dbReference>
<dbReference type="NCBIfam" id="TIGR01499">
    <property type="entry name" value="folC"/>
    <property type="match status" value="1"/>
</dbReference>
<dbReference type="eggNOG" id="COG0285">
    <property type="taxonomic scope" value="Bacteria"/>
</dbReference>
<dbReference type="STRING" id="445975.COLSTE_01901"/>
<dbReference type="InterPro" id="IPR036565">
    <property type="entry name" value="Mur-like_cat_sf"/>
</dbReference>
<dbReference type="PANTHER" id="PTHR11136">
    <property type="entry name" value="FOLYLPOLYGLUTAMATE SYNTHASE-RELATED"/>
    <property type="match status" value="1"/>
</dbReference>
<evidence type="ECO:0000256" key="9">
    <source>
        <dbReference type="ARBA" id="ARBA00047493"/>
    </source>
</evidence>
<keyword evidence="5 10" id="KW-0547">Nucleotide-binding</keyword>
<dbReference type="InterPro" id="IPR001645">
    <property type="entry name" value="Folylpolyglutamate_synth"/>
</dbReference>
<dbReference type="PANTHER" id="PTHR11136:SF0">
    <property type="entry name" value="DIHYDROFOLATE SYNTHETASE-RELATED"/>
    <property type="match status" value="1"/>
</dbReference>
<evidence type="ECO:0000256" key="7">
    <source>
        <dbReference type="ARBA" id="ARBA00022842"/>
    </source>
</evidence>
<keyword evidence="14" id="KW-1185">Reference proteome</keyword>
<dbReference type="InterPro" id="IPR004101">
    <property type="entry name" value="Mur_ligase_C"/>
</dbReference>
<dbReference type="OrthoDB" id="9809356at2"/>
<dbReference type="GO" id="GO:0004326">
    <property type="term" value="F:tetrahydrofolylpolyglutamate synthase activity"/>
    <property type="evidence" value="ECO:0007669"/>
    <property type="project" value="UniProtKB-EC"/>
</dbReference>
<dbReference type="EC" id="6.3.2.17" evidence="2"/>
<accession>B6GCS7</accession>
<dbReference type="Pfam" id="PF02875">
    <property type="entry name" value="Mur_ligase_C"/>
    <property type="match status" value="1"/>
</dbReference>
<evidence type="ECO:0000256" key="10">
    <source>
        <dbReference type="PIRNR" id="PIRNR001563"/>
    </source>
</evidence>
<evidence type="ECO:0000256" key="2">
    <source>
        <dbReference type="ARBA" id="ARBA00013025"/>
    </source>
</evidence>